<dbReference type="PANTHER" id="PTHR11142">
    <property type="entry name" value="PSEUDOURIDYLATE SYNTHASE"/>
    <property type="match status" value="1"/>
</dbReference>
<evidence type="ECO:0000313" key="3">
    <source>
        <dbReference type="Proteomes" id="UP001516023"/>
    </source>
</evidence>
<evidence type="ECO:0000313" key="2">
    <source>
        <dbReference type="EMBL" id="KAL3788359.1"/>
    </source>
</evidence>
<feature type="region of interest" description="Disordered" evidence="1">
    <location>
        <begin position="119"/>
        <end position="148"/>
    </location>
</feature>
<proteinExistence type="predicted"/>
<dbReference type="InterPro" id="IPR001406">
    <property type="entry name" value="PsdUridine_synth_TruA"/>
</dbReference>
<reference evidence="2 3" key="1">
    <citation type="journal article" date="2020" name="G3 (Bethesda)">
        <title>Improved Reference Genome for Cyclotella cryptica CCMP332, a Model for Cell Wall Morphogenesis, Salinity Adaptation, and Lipid Production in Diatoms (Bacillariophyta).</title>
        <authorList>
            <person name="Roberts W.R."/>
            <person name="Downey K.M."/>
            <person name="Ruck E.C."/>
            <person name="Traller J.C."/>
            <person name="Alverson A.J."/>
        </authorList>
    </citation>
    <scope>NUCLEOTIDE SEQUENCE [LARGE SCALE GENOMIC DNA]</scope>
    <source>
        <strain evidence="2 3">CCMP332</strain>
    </source>
</reference>
<feature type="compositionally biased region" description="Basic and acidic residues" evidence="1">
    <location>
        <begin position="386"/>
        <end position="405"/>
    </location>
</feature>
<keyword evidence="3" id="KW-1185">Reference proteome</keyword>
<evidence type="ECO:0008006" key="4">
    <source>
        <dbReference type="Google" id="ProtNLM"/>
    </source>
</evidence>
<dbReference type="Proteomes" id="UP001516023">
    <property type="component" value="Unassembled WGS sequence"/>
</dbReference>
<dbReference type="PANTHER" id="PTHR11142:SF4">
    <property type="entry name" value="PSEUDOURIDYLATE SYNTHASE 1 HOMOLOG"/>
    <property type="match status" value="1"/>
</dbReference>
<feature type="compositionally biased region" description="Basic residues" evidence="1">
    <location>
        <begin position="374"/>
        <end position="385"/>
    </location>
</feature>
<dbReference type="InterPro" id="IPR020095">
    <property type="entry name" value="PsdUridine_synth_TruA_C"/>
</dbReference>
<feature type="compositionally biased region" description="Basic and acidic residues" evidence="1">
    <location>
        <begin position="122"/>
        <end position="131"/>
    </location>
</feature>
<dbReference type="Gene3D" id="3.30.70.660">
    <property type="entry name" value="Pseudouridine synthase I, catalytic domain, C-terminal subdomain"/>
    <property type="match status" value="1"/>
</dbReference>
<feature type="region of interest" description="Disordered" evidence="1">
    <location>
        <begin position="367"/>
        <end position="406"/>
    </location>
</feature>
<sequence length="903" mass="101682">MHSSRRIHKMDIDAAGSETVRCSGCNLTFPSKNQLFRHLADSSKTCLSPEDYREYLTQVPTAKRYWEKIAVLYGYLPGTDFRFGCSTGPPCGVQGGQHAAWLVTQAIDRVTYGANYNEPSDWSEKSADPKINRSYGTTSRGTDAAEQDHHTGAITEVLCTMTTPLHGNKAENSRNKGGDKKLREWIDNVNQELKYILEKIVMSRKTSPDGRTANQWSVGSIQVFGRVHIPNKRFNAESDIVHRRVDYCFPADLLLPSSPEQGLNDEDEFFSQTAVSIQRFLDTLESFPPGNKSYRVFEVSQTAGSSDCNESTDSPAFFFKNDTMPSFSRPSDDTLKYLSRLKKLMQSFQTQVEELNSEDKGAMLEKSLNETKRKNQKAPKKKRSRGSTDDSRQQTKEGSDEKSDIETLEEDVFAEESIANSDVLGDATDLTAKVKRLLRRKRYHNFCPNVLAHDYLSYRRVDRFYHRGTIRLEDDPDSNNSEGERASTLSSKMIRNRPFFIFSLKGDILLHQQVVRVIGLLIAICRGVIHEDILECIFDEEFTHLVPAPPAPSIGLMAGEVSYITWEGRLKMILSARPSDRFPKGWNTEAVIQSVKEWEAGMIEDIAKGWYWDGIDDDGRLKSEVSWLENVLYPWAKRTRTMLEEYRRWKTASTTALLSLAIDTSIPSVYQKVLHYLRLADSSGMWPSTTSKRQLVMLSTSKDQSRITPLSVAHAATTNSRNQSSSAYSFNEGQGGASGSFSVGIMPDGGCSQPKGNVLFPELVRAAFELERALRPDRPPSVSVFITLPAVLMFLHHMKNRSIGTYHILIYDEQSTIAINRNDNGAGAGQSNSLIVGLGNYAGGELMVEGVKNDIRYNPIEFDGWKERHWTLPFKGERFSLVWFTPKGCEGKRGIDLYSENNA</sequence>
<dbReference type="EMBL" id="JABMIG020000157">
    <property type="protein sequence ID" value="KAL3788359.1"/>
    <property type="molecule type" value="Genomic_DNA"/>
</dbReference>
<accession>A0ABD3PL42</accession>
<gene>
    <name evidence="2" type="ORF">HJC23_009165</name>
</gene>
<dbReference type="AlphaFoldDB" id="A0ABD3PL42"/>
<organism evidence="2 3">
    <name type="scientific">Cyclotella cryptica</name>
    <dbReference type="NCBI Taxonomy" id="29204"/>
    <lineage>
        <taxon>Eukaryota</taxon>
        <taxon>Sar</taxon>
        <taxon>Stramenopiles</taxon>
        <taxon>Ochrophyta</taxon>
        <taxon>Bacillariophyta</taxon>
        <taxon>Coscinodiscophyceae</taxon>
        <taxon>Thalassiosirophycidae</taxon>
        <taxon>Stephanodiscales</taxon>
        <taxon>Stephanodiscaceae</taxon>
        <taxon>Cyclotella</taxon>
    </lineage>
</organism>
<comment type="caution">
    <text evidence="2">The sequence shown here is derived from an EMBL/GenBank/DDBJ whole genome shotgun (WGS) entry which is preliminary data.</text>
</comment>
<evidence type="ECO:0000256" key="1">
    <source>
        <dbReference type="SAM" id="MobiDB-lite"/>
    </source>
</evidence>
<name>A0ABD3PL42_9STRA</name>
<protein>
    <recommendedName>
        <fullName evidence="4">C2H2-type domain-containing protein</fullName>
    </recommendedName>
</protein>